<dbReference type="Proteomes" id="UP000295418">
    <property type="component" value="Unassembled WGS sequence"/>
</dbReference>
<dbReference type="InterPro" id="IPR011009">
    <property type="entry name" value="Kinase-like_dom_sf"/>
</dbReference>
<evidence type="ECO:0000313" key="2">
    <source>
        <dbReference type="Proteomes" id="UP000295418"/>
    </source>
</evidence>
<evidence type="ECO:0000313" key="1">
    <source>
        <dbReference type="EMBL" id="TCZ79245.1"/>
    </source>
</evidence>
<accession>A0A4R4ELL9</accession>
<gene>
    <name evidence="1" type="ORF">E0485_05070</name>
</gene>
<sequence>MNSLIIVLPEDDRNNIIHMYGSHKIKEIQFIDSSRDQDDLRFVYCVTYQDANIKPIVIKVSRNSFTKHERINGWAQLTVRYKQCGLYCPMIQECAATNSYSFDYVDTHGREFIVNAEEYKKYKTIEEYIEEKTASTADSKEITANLKRYFASHSFRSQVYDSIGLIASTYKDQSLVNWPSPYVLYDKFSEDEYSDGNYEFAEKFYFTVKQQSGDHQLMETIWSLYLDKKSRFESKYRNLPKAVFQSDLNDSNLLLDDQLNLVGIIDFNLSGTETILNYIICECLYFLRVDDLDKLGDWAFMKQCDEHLAKAMSAVTKHYELSQQELDVINDLYNIVAPFRFPTMHLFIKDLKANNGDKMDAMLEWIYYQLTRSDIHQLIQEVDFSSASS</sequence>
<organism evidence="1 2">
    <name type="scientific">Paenibacillus albiflavus</name>
    <dbReference type="NCBI Taxonomy" id="2545760"/>
    <lineage>
        <taxon>Bacteria</taxon>
        <taxon>Bacillati</taxon>
        <taxon>Bacillota</taxon>
        <taxon>Bacilli</taxon>
        <taxon>Bacillales</taxon>
        <taxon>Paenibacillaceae</taxon>
        <taxon>Paenibacillus</taxon>
    </lineage>
</organism>
<name>A0A4R4ELL9_9BACL</name>
<dbReference type="RefSeq" id="WP_132416902.1">
    <property type="nucleotide sequence ID" value="NZ_SKFG01000003.1"/>
</dbReference>
<dbReference type="AlphaFoldDB" id="A0A4R4ELL9"/>
<reference evidence="1 2" key="1">
    <citation type="submission" date="2019-03" db="EMBL/GenBank/DDBJ databases">
        <authorList>
            <person name="Kim M.K.M."/>
        </authorList>
    </citation>
    <scope>NUCLEOTIDE SEQUENCE [LARGE SCALE GENOMIC DNA]</scope>
    <source>
        <strain evidence="1 2">18JY21-1</strain>
    </source>
</reference>
<dbReference type="OrthoDB" id="2569165at2"/>
<keyword evidence="2" id="KW-1185">Reference proteome</keyword>
<dbReference type="SUPFAM" id="SSF56112">
    <property type="entry name" value="Protein kinase-like (PK-like)"/>
    <property type="match status" value="1"/>
</dbReference>
<evidence type="ECO:0008006" key="3">
    <source>
        <dbReference type="Google" id="ProtNLM"/>
    </source>
</evidence>
<proteinExistence type="predicted"/>
<comment type="caution">
    <text evidence="1">The sequence shown here is derived from an EMBL/GenBank/DDBJ whole genome shotgun (WGS) entry which is preliminary data.</text>
</comment>
<protein>
    <recommendedName>
        <fullName evidence="3">Aminoglycoside phosphotransferase domain-containing protein</fullName>
    </recommendedName>
</protein>
<dbReference type="EMBL" id="SKFG01000003">
    <property type="protein sequence ID" value="TCZ79245.1"/>
    <property type="molecule type" value="Genomic_DNA"/>
</dbReference>